<organism evidence="2 3">
    <name type="scientific">Lacticaseibacillus paracasei N1115</name>
    <dbReference type="NCBI Taxonomy" id="1446494"/>
    <lineage>
        <taxon>Bacteria</taxon>
        <taxon>Bacillati</taxon>
        <taxon>Bacillota</taxon>
        <taxon>Bacilli</taxon>
        <taxon>Lactobacillales</taxon>
        <taxon>Lactobacillaceae</taxon>
        <taxon>Lacticaseibacillus</taxon>
    </lineage>
</organism>
<feature type="transmembrane region" description="Helical" evidence="1">
    <location>
        <begin position="46"/>
        <end position="65"/>
    </location>
</feature>
<dbReference type="EMBL" id="CP007125">
    <property type="protein sequence ID" value="AHJ34598.1"/>
    <property type="molecule type" value="Genomic_DNA"/>
</dbReference>
<keyword evidence="1" id="KW-1133">Transmembrane helix</keyword>
<feature type="transmembrane region" description="Helical" evidence="1">
    <location>
        <begin position="14"/>
        <end position="34"/>
    </location>
</feature>
<dbReference type="KEGG" id="lpq:AF91_15535"/>
<gene>
    <name evidence="2" type="ORF">AF91_15535</name>
</gene>
<proteinExistence type="predicted"/>
<protein>
    <submittedName>
        <fullName evidence="2">Permease</fullName>
    </submittedName>
</protein>
<accession>A0A806LJD0</accession>
<sequence length="68" mass="6701">MNVLSQAISLMSKFAIAGGSIYAAWGLVGLGGALKDHNGPGIQSGIWTIAGGGLIIAAGALFNSISLT</sequence>
<geneLocation type="plasmid" evidence="3">
    <name>3</name>
</geneLocation>
<keyword evidence="2" id="KW-0614">Plasmid</keyword>
<dbReference type="Proteomes" id="UP000019441">
    <property type="component" value="Plasmid unnamed_3"/>
</dbReference>
<keyword evidence="1" id="KW-0812">Transmembrane</keyword>
<dbReference type="AlphaFoldDB" id="A0A806LJD0"/>
<evidence type="ECO:0000313" key="2">
    <source>
        <dbReference type="EMBL" id="AHJ34598.1"/>
    </source>
</evidence>
<evidence type="ECO:0000313" key="3">
    <source>
        <dbReference type="Proteomes" id="UP000019441"/>
    </source>
</evidence>
<evidence type="ECO:0000256" key="1">
    <source>
        <dbReference type="SAM" id="Phobius"/>
    </source>
</evidence>
<keyword evidence="1" id="KW-0472">Membrane</keyword>
<reference evidence="2 3" key="1">
    <citation type="journal article" date="2014" name="Genome Announc.">
        <title>Whole Genome Sequence of the Probiotic Strain Lactobacillus paracasei N1115, Isolated from Traditional Chinese Fermented Milk.</title>
        <authorList>
            <person name="Wang S."/>
            <person name="Zhu H."/>
            <person name="He F."/>
            <person name="Luo Y."/>
            <person name="Kang Z."/>
            <person name="Lu C."/>
            <person name="Feng L."/>
            <person name="Lu X."/>
            <person name="Xue Y."/>
            <person name="Wang H."/>
        </authorList>
    </citation>
    <scope>NUCLEOTIDE SEQUENCE [LARGE SCALE GENOMIC DNA]</scope>
    <source>
        <strain evidence="2 3">N1115</strain>
    </source>
</reference>
<name>A0A806LJD0_LACPA</name>
<dbReference type="RefSeq" id="WP_003571730.1">
    <property type="nucleotide sequence ID" value="NZ_CP007125.1"/>
</dbReference>